<keyword evidence="2" id="KW-1185">Reference proteome</keyword>
<evidence type="ECO:0000313" key="1">
    <source>
        <dbReference type="EMBL" id="CAG8540277.1"/>
    </source>
</evidence>
<sequence length="129" mass="14914">MASDDDLKLPTEIKIAINCDSFWDSLTILYKLLCLFCGALDFMQYDKAHLHNFDTEPNCLLRKLELYKQQKYPFTEKTFNHFKGDIVLWWSYNSSAIPELCYVACQLFGICVTTTSNTKVVAISHTEIL</sequence>
<organism evidence="1 2">
    <name type="scientific">Scutellospora calospora</name>
    <dbReference type="NCBI Taxonomy" id="85575"/>
    <lineage>
        <taxon>Eukaryota</taxon>
        <taxon>Fungi</taxon>
        <taxon>Fungi incertae sedis</taxon>
        <taxon>Mucoromycota</taxon>
        <taxon>Glomeromycotina</taxon>
        <taxon>Glomeromycetes</taxon>
        <taxon>Diversisporales</taxon>
        <taxon>Gigasporaceae</taxon>
        <taxon>Scutellospora</taxon>
    </lineage>
</organism>
<accession>A0ACA9LN37</accession>
<proteinExistence type="predicted"/>
<dbReference type="EMBL" id="CAJVPM010006947">
    <property type="protein sequence ID" value="CAG8540277.1"/>
    <property type="molecule type" value="Genomic_DNA"/>
</dbReference>
<protein>
    <submittedName>
        <fullName evidence="1">10312_t:CDS:1</fullName>
    </submittedName>
</protein>
<name>A0ACA9LN37_9GLOM</name>
<comment type="caution">
    <text evidence="1">The sequence shown here is derived from an EMBL/GenBank/DDBJ whole genome shotgun (WGS) entry which is preliminary data.</text>
</comment>
<dbReference type="Proteomes" id="UP000789860">
    <property type="component" value="Unassembled WGS sequence"/>
</dbReference>
<evidence type="ECO:0000313" key="2">
    <source>
        <dbReference type="Proteomes" id="UP000789860"/>
    </source>
</evidence>
<reference evidence="1" key="1">
    <citation type="submission" date="2021-06" db="EMBL/GenBank/DDBJ databases">
        <authorList>
            <person name="Kallberg Y."/>
            <person name="Tangrot J."/>
            <person name="Rosling A."/>
        </authorList>
    </citation>
    <scope>NUCLEOTIDE SEQUENCE</scope>
    <source>
        <strain evidence="1">AU212A</strain>
    </source>
</reference>
<gene>
    <name evidence="1" type="ORF">SCALOS_LOCUS4816</name>
</gene>